<feature type="region of interest" description="Disordered" evidence="2">
    <location>
        <begin position="137"/>
        <end position="158"/>
    </location>
</feature>
<keyword evidence="6" id="KW-1185">Reference proteome</keyword>
<name>A0A834HQ62_RHOSS</name>
<dbReference type="EMBL" id="WJXA01000001">
    <property type="protein sequence ID" value="KAF7152156.1"/>
    <property type="molecule type" value="Genomic_DNA"/>
</dbReference>
<gene>
    <name evidence="5" type="ORF">RHSIM_Rhsim01G0018600</name>
</gene>
<evidence type="ECO:0000259" key="4">
    <source>
        <dbReference type="PROSITE" id="PS50213"/>
    </source>
</evidence>
<sequence>MSIILKGSLSSLLLPFKNTLNATAFTIFCPPDKAFFTPNYPQPPLTPKYHIVPSNLDRESLESFLRYESKIETLLPGHPVVVTTAPHSGHASINGIKVTEWDMYNDGRVIVHGVEDFFDPVFQTLLYPWHDNNNNSSNKNGINKGGVDEAVSSSSGSATPWRKDMTVDMFIMLAVVSLAGSVLSLVFCYWANRRYSEYSFISTETGIVECTFNAIQSSYVFCEVTFGRCSLA</sequence>
<dbReference type="Gene3D" id="2.30.180.10">
    <property type="entry name" value="FAS1 domain"/>
    <property type="match status" value="1"/>
</dbReference>
<dbReference type="PANTHER" id="PTHR33985">
    <property type="entry name" value="OS02G0491300 PROTEIN-RELATED"/>
    <property type="match status" value="1"/>
</dbReference>
<proteinExistence type="inferred from homology"/>
<keyword evidence="3" id="KW-0472">Membrane</keyword>
<accession>A0A834HQ62</accession>
<dbReference type="PROSITE" id="PS50213">
    <property type="entry name" value="FAS1"/>
    <property type="match status" value="1"/>
</dbReference>
<dbReference type="SUPFAM" id="SSF82153">
    <property type="entry name" value="FAS1 domain"/>
    <property type="match status" value="1"/>
</dbReference>
<feature type="domain" description="FAS1" evidence="4">
    <location>
        <begin position="1"/>
        <end position="122"/>
    </location>
</feature>
<keyword evidence="3" id="KW-0812">Transmembrane</keyword>
<keyword evidence="3" id="KW-1133">Transmembrane helix</keyword>
<dbReference type="InterPro" id="IPR000782">
    <property type="entry name" value="FAS1_domain"/>
</dbReference>
<comment type="caution">
    <text evidence="5">The sequence shown here is derived from an EMBL/GenBank/DDBJ whole genome shotgun (WGS) entry which is preliminary data.</text>
</comment>
<dbReference type="InterPro" id="IPR036378">
    <property type="entry name" value="FAS1_dom_sf"/>
</dbReference>
<dbReference type="SMART" id="SM00554">
    <property type="entry name" value="FAS1"/>
    <property type="match status" value="1"/>
</dbReference>
<evidence type="ECO:0000256" key="1">
    <source>
        <dbReference type="ARBA" id="ARBA00007843"/>
    </source>
</evidence>
<evidence type="ECO:0000256" key="2">
    <source>
        <dbReference type="SAM" id="MobiDB-lite"/>
    </source>
</evidence>
<dbReference type="PANTHER" id="PTHR33985:SF29">
    <property type="entry name" value="FAS1 DOMAIN-CONTAINING PROTEIN"/>
    <property type="match status" value="1"/>
</dbReference>
<feature type="transmembrane region" description="Helical" evidence="3">
    <location>
        <begin position="169"/>
        <end position="191"/>
    </location>
</feature>
<dbReference type="Proteomes" id="UP000626092">
    <property type="component" value="Unassembled WGS sequence"/>
</dbReference>
<dbReference type="AlphaFoldDB" id="A0A834HQ62"/>
<dbReference type="InterPro" id="IPR052806">
    <property type="entry name" value="Fasciclin-like_AGP"/>
</dbReference>
<dbReference type="Pfam" id="PF02469">
    <property type="entry name" value="Fasciclin"/>
    <property type="match status" value="1"/>
</dbReference>
<evidence type="ECO:0000256" key="3">
    <source>
        <dbReference type="SAM" id="Phobius"/>
    </source>
</evidence>
<evidence type="ECO:0000313" key="6">
    <source>
        <dbReference type="Proteomes" id="UP000626092"/>
    </source>
</evidence>
<protein>
    <recommendedName>
        <fullName evidence="4">FAS1 domain-containing protein</fullName>
    </recommendedName>
</protein>
<evidence type="ECO:0000313" key="5">
    <source>
        <dbReference type="EMBL" id="KAF7152156.1"/>
    </source>
</evidence>
<reference evidence="5" key="1">
    <citation type="submission" date="2019-11" db="EMBL/GenBank/DDBJ databases">
        <authorList>
            <person name="Liu Y."/>
            <person name="Hou J."/>
            <person name="Li T.-Q."/>
            <person name="Guan C.-H."/>
            <person name="Wu X."/>
            <person name="Wu H.-Z."/>
            <person name="Ling F."/>
            <person name="Zhang R."/>
            <person name="Shi X.-G."/>
            <person name="Ren J.-P."/>
            <person name="Chen E.-F."/>
            <person name="Sun J.-M."/>
        </authorList>
    </citation>
    <scope>NUCLEOTIDE SEQUENCE</scope>
    <source>
        <strain evidence="5">Adult_tree_wgs_1</strain>
        <tissue evidence="5">Leaves</tissue>
    </source>
</reference>
<comment type="similarity">
    <text evidence="1">Belongs to the fasciclin-like AGP family.</text>
</comment>
<organism evidence="5 6">
    <name type="scientific">Rhododendron simsii</name>
    <name type="common">Sims's rhododendron</name>
    <dbReference type="NCBI Taxonomy" id="118357"/>
    <lineage>
        <taxon>Eukaryota</taxon>
        <taxon>Viridiplantae</taxon>
        <taxon>Streptophyta</taxon>
        <taxon>Embryophyta</taxon>
        <taxon>Tracheophyta</taxon>
        <taxon>Spermatophyta</taxon>
        <taxon>Magnoliopsida</taxon>
        <taxon>eudicotyledons</taxon>
        <taxon>Gunneridae</taxon>
        <taxon>Pentapetalae</taxon>
        <taxon>asterids</taxon>
        <taxon>Ericales</taxon>
        <taxon>Ericaceae</taxon>
        <taxon>Ericoideae</taxon>
        <taxon>Rhodoreae</taxon>
        <taxon>Rhododendron</taxon>
    </lineage>
</organism>
<dbReference type="OrthoDB" id="1893649at2759"/>